<evidence type="ECO:0000256" key="1">
    <source>
        <dbReference type="SAM" id="MobiDB-lite"/>
    </source>
</evidence>
<dbReference type="EMBL" id="JANBOJ010000177">
    <property type="protein sequence ID" value="KAJ1721358.1"/>
    <property type="molecule type" value="Genomic_DNA"/>
</dbReference>
<reference evidence="2" key="1">
    <citation type="submission" date="2022-07" db="EMBL/GenBank/DDBJ databases">
        <title>Phylogenomic reconstructions and comparative analyses of Kickxellomycotina fungi.</title>
        <authorList>
            <person name="Reynolds N.K."/>
            <person name="Stajich J.E."/>
            <person name="Barry K."/>
            <person name="Grigoriev I.V."/>
            <person name="Crous P."/>
            <person name="Smith M.E."/>
        </authorList>
    </citation>
    <scope>NUCLEOTIDE SEQUENCE</scope>
    <source>
        <strain evidence="2">NBRC 32514</strain>
    </source>
</reference>
<protein>
    <submittedName>
        <fullName evidence="2">Uncharacterized protein</fullName>
    </submittedName>
</protein>
<evidence type="ECO:0000313" key="2">
    <source>
        <dbReference type="EMBL" id="KAJ1721358.1"/>
    </source>
</evidence>
<proteinExistence type="predicted"/>
<keyword evidence="3" id="KW-1185">Reference proteome</keyword>
<accession>A0A9W7XZS5</accession>
<sequence length="197" mass="20904">MEQVFCKRKHDAIAVAPEQLSLIPEVSPERKRLRAAVGVKPQTSPVAIEPVAAPADAPLVVEEASGKKRKSADDVVPAKRTREAEIVPTQLTENDGVNSDYDDDGGDDEDVLPKYRVIDMPLSLRAQAYLQGAKGRSSADQRTTAGALVLYSPRPSVCQTPAAAAAAAAVADQTEEDVKMAQSRSPSPTPSATMDVD</sequence>
<dbReference type="Proteomes" id="UP001149813">
    <property type="component" value="Unassembled WGS sequence"/>
</dbReference>
<gene>
    <name evidence="2" type="ORF">LPJ53_004111</name>
</gene>
<feature type="compositionally biased region" description="Polar residues" evidence="1">
    <location>
        <begin position="182"/>
        <end position="197"/>
    </location>
</feature>
<evidence type="ECO:0000313" key="3">
    <source>
        <dbReference type="Proteomes" id="UP001149813"/>
    </source>
</evidence>
<dbReference type="OrthoDB" id="5525797at2759"/>
<name>A0A9W7XZS5_9FUNG</name>
<comment type="caution">
    <text evidence="2">The sequence shown here is derived from an EMBL/GenBank/DDBJ whole genome shotgun (WGS) entry which is preliminary data.</text>
</comment>
<dbReference type="AlphaFoldDB" id="A0A9W7XZS5"/>
<organism evidence="2 3">
    <name type="scientific">Coemansia erecta</name>
    <dbReference type="NCBI Taxonomy" id="147472"/>
    <lineage>
        <taxon>Eukaryota</taxon>
        <taxon>Fungi</taxon>
        <taxon>Fungi incertae sedis</taxon>
        <taxon>Zoopagomycota</taxon>
        <taxon>Kickxellomycotina</taxon>
        <taxon>Kickxellomycetes</taxon>
        <taxon>Kickxellales</taxon>
        <taxon>Kickxellaceae</taxon>
        <taxon>Coemansia</taxon>
    </lineage>
</organism>
<feature type="region of interest" description="Disordered" evidence="1">
    <location>
        <begin position="171"/>
        <end position="197"/>
    </location>
</feature>